<feature type="region of interest" description="Disordered" evidence="2">
    <location>
        <begin position="1"/>
        <end position="127"/>
    </location>
</feature>
<evidence type="ECO:0000313" key="6">
    <source>
        <dbReference type="Proteomes" id="UP000429607"/>
    </source>
</evidence>
<dbReference type="EMBL" id="QXFV01002682">
    <property type="protein sequence ID" value="KAE8984627.1"/>
    <property type="molecule type" value="Genomic_DNA"/>
</dbReference>
<dbReference type="InterPro" id="IPR012337">
    <property type="entry name" value="RNaseH-like_sf"/>
</dbReference>
<dbReference type="InterPro" id="IPR036397">
    <property type="entry name" value="RNaseH_sf"/>
</dbReference>
<gene>
    <name evidence="5" type="ORF">PR001_g23116</name>
</gene>
<dbReference type="PANTHER" id="PTHR37984">
    <property type="entry name" value="PROTEIN CBG26694"/>
    <property type="match status" value="1"/>
</dbReference>
<dbReference type="Proteomes" id="UP000429607">
    <property type="component" value="Unassembled WGS sequence"/>
</dbReference>
<dbReference type="FunFam" id="3.10.20.370:FF:000001">
    <property type="entry name" value="Retrovirus-related Pol polyprotein from transposon 17.6-like protein"/>
    <property type="match status" value="1"/>
</dbReference>
<feature type="compositionally biased region" description="Low complexity" evidence="2">
    <location>
        <begin position="18"/>
        <end position="34"/>
    </location>
</feature>
<dbReference type="InterPro" id="IPR043128">
    <property type="entry name" value="Rev_trsase/Diguanyl_cyclase"/>
</dbReference>
<dbReference type="InterPro" id="IPR050951">
    <property type="entry name" value="Retrovirus_Pol_polyprotein"/>
</dbReference>
<dbReference type="InterPro" id="IPR043502">
    <property type="entry name" value="DNA/RNA_pol_sf"/>
</dbReference>
<dbReference type="Gene3D" id="3.30.70.270">
    <property type="match status" value="2"/>
</dbReference>
<comment type="caution">
    <text evidence="5">The sequence shown here is derived from an EMBL/GenBank/DDBJ whole genome shotgun (WGS) entry which is preliminary data.</text>
</comment>
<dbReference type="PROSITE" id="PS50878">
    <property type="entry name" value="RT_POL"/>
    <property type="match status" value="1"/>
</dbReference>
<dbReference type="CDD" id="cd01647">
    <property type="entry name" value="RT_LTR"/>
    <property type="match status" value="1"/>
</dbReference>
<proteinExistence type="predicted"/>
<dbReference type="Gene3D" id="1.10.340.70">
    <property type="match status" value="1"/>
</dbReference>
<feature type="compositionally biased region" description="Polar residues" evidence="2">
    <location>
        <begin position="57"/>
        <end position="70"/>
    </location>
</feature>
<dbReference type="SUPFAM" id="SSF53098">
    <property type="entry name" value="Ribonuclease H-like"/>
    <property type="match status" value="1"/>
</dbReference>
<name>A0A6A3IRW1_9STRA</name>
<dbReference type="InterPro" id="IPR041588">
    <property type="entry name" value="Integrase_H2C2"/>
</dbReference>
<dbReference type="FunFam" id="3.30.70.270:FF:000020">
    <property type="entry name" value="Transposon Tf2-6 polyprotein-like Protein"/>
    <property type="match status" value="1"/>
</dbReference>
<keyword evidence="1" id="KW-0511">Multifunctional enzyme</keyword>
<dbReference type="InterPro" id="IPR001584">
    <property type="entry name" value="Integrase_cat-core"/>
</dbReference>
<dbReference type="PANTHER" id="PTHR37984:SF5">
    <property type="entry name" value="PROTEIN NYNRIN-LIKE"/>
    <property type="match status" value="1"/>
</dbReference>
<dbReference type="Gene3D" id="3.10.10.10">
    <property type="entry name" value="HIV Type 1 Reverse Transcriptase, subunit A, domain 1"/>
    <property type="match status" value="1"/>
</dbReference>
<sequence length="1059" mass="117833">MALPPRARELEGAVETQGADAAAARAGRGGSVRAPPTQSVVAGSAHVEKGAGVVARANNSGRVGTPTTQGVVAGSDHATKGARVGARATTSGRAGAPTFKINKSDKVTSTPKAEASGRDADSAAEDTVPQVVDVFTGEPKVGEALTPLPTVAELLELEELSYVEFMDSLKAGELAKVVLLRPEGSSLELNSSSVMDPEVLEDERTSKRQTRYGAAILKDPSDPYYALLKEFSDVVSDDPPSVLPPDRGVRHEIDLVPGTKYCTTRQWPLPKEQVDVIDAFFAAKHANGMVRESKSPHSSPTFCVRKPNGKRRIVHAFNKLNAATIPASTPIPRKDVLQNNMAGCTIFSALDMVDGYYQLLMRESDIPLTAVSTPSGMLWEWLVMPQGLSNAPATFNRLVTQLFRPMREFVQTYFDDIFVHSRASEGKTAVEAHLGHLREVLLGMRENRLYANINKCIFGAEEIPFWAASLGRTVSKDLRKWLGLANYLHKYSANYAEMARPLTNLLKKDAVWSWTSEAQQAFEAIKSSLQSAPILALPNEERPFSVVCDASDFAIGCALLQVDAEGRERLVSFQSRQLKAAEKNYPVHDKELLAMKYALVKFRVHLLGQKPFVIYTDHTSLRTATSSPHLSQRMARWLSFFAEYNFTVEYKPGKQNVLADALSRRPDYELAHLAYLESPLYELIREAYADDDDLAGLVEALSAPNKAVELTARQCSRLHRYSVVEGLLYYQVDEGDESRIVVPNDEDLRHRVLYEAHDTPLSGHLGREKTYTSVARNFWYSHMYKWVRKYVQTCETCQRVKPAPSVSAPLMSLPVPADCWRSVSMDFIFELPADARGHTGILVFVCRLSKMVRLAAVRKSVTAPQAAQLFVDNVFRNHGLPEAFVSDRDPRFVSHFWQHLFRLLGTRLDMSTADHPQTDGQTERVNRVLEDIHWSVCAAEPTKWSTLLPQVEFALNNAVHSSTGFTPFYVNGLRHPRTPLTLPRPQVWVGERLTPKTQGVFKASERPSNGTYSRSSRLVKMSGSASVTPWRPPKTFRRNRVIAKGVRTHRCLNWETKSY</sequence>
<dbReference type="AlphaFoldDB" id="A0A6A3IRW1"/>
<dbReference type="Pfam" id="PF17921">
    <property type="entry name" value="Integrase_H2C2"/>
    <property type="match status" value="1"/>
</dbReference>
<feature type="compositionally biased region" description="Low complexity" evidence="2">
    <location>
        <begin position="81"/>
        <end position="98"/>
    </location>
</feature>
<protein>
    <submittedName>
        <fullName evidence="5">Transposon Tf2-9 polyprotein</fullName>
    </submittedName>
</protein>
<dbReference type="FunFam" id="1.10.340.70:FF:000001">
    <property type="entry name" value="Retrovirus-related Pol polyprotein from transposon gypsy-like Protein"/>
    <property type="match status" value="1"/>
</dbReference>
<dbReference type="GO" id="GO:0015074">
    <property type="term" value="P:DNA integration"/>
    <property type="evidence" value="ECO:0007669"/>
    <property type="project" value="InterPro"/>
</dbReference>
<feature type="domain" description="Reverse transcriptase" evidence="3">
    <location>
        <begin position="285"/>
        <end position="486"/>
    </location>
</feature>
<dbReference type="Pfam" id="PF00078">
    <property type="entry name" value="RVT_1"/>
    <property type="match status" value="1"/>
</dbReference>
<feature type="domain" description="Integrase catalytic" evidence="4">
    <location>
        <begin position="812"/>
        <end position="975"/>
    </location>
</feature>
<evidence type="ECO:0000313" key="5">
    <source>
        <dbReference type="EMBL" id="KAE8984627.1"/>
    </source>
</evidence>
<evidence type="ECO:0000259" key="3">
    <source>
        <dbReference type="PROSITE" id="PS50878"/>
    </source>
</evidence>
<dbReference type="InterPro" id="IPR000477">
    <property type="entry name" value="RT_dom"/>
</dbReference>
<dbReference type="InterPro" id="IPR041577">
    <property type="entry name" value="RT_RNaseH_2"/>
</dbReference>
<dbReference type="GO" id="GO:0003824">
    <property type="term" value="F:catalytic activity"/>
    <property type="evidence" value="ECO:0007669"/>
    <property type="project" value="UniProtKB-KW"/>
</dbReference>
<feature type="compositionally biased region" description="Basic and acidic residues" evidence="2">
    <location>
        <begin position="1"/>
        <end position="11"/>
    </location>
</feature>
<accession>A0A6A3IRW1</accession>
<dbReference type="SUPFAM" id="SSF56672">
    <property type="entry name" value="DNA/RNA polymerases"/>
    <property type="match status" value="1"/>
</dbReference>
<dbReference type="Pfam" id="PF17919">
    <property type="entry name" value="RT_RNaseH_2"/>
    <property type="match status" value="1"/>
</dbReference>
<evidence type="ECO:0000256" key="2">
    <source>
        <dbReference type="SAM" id="MobiDB-lite"/>
    </source>
</evidence>
<evidence type="ECO:0000256" key="1">
    <source>
        <dbReference type="ARBA" id="ARBA00023268"/>
    </source>
</evidence>
<dbReference type="GO" id="GO:0003676">
    <property type="term" value="F:nucleic acid binding"/>
    <property type="evidence" value="ECO:0007669"/>
    <property type="project" value="InterPro"/>
</dbReference>
<dbReference type="Gene3D" id="3.30.420.10">
    <property type="entry name" value="Ribonuclease H-like superfamily/Ribonuclease H"/>
    <property type="match status" value="1"/>
</dbReference>
<reference evidence="5 6" key="1">
    <citation type="submission" date="2018-09" db="EMBL/GenBank/DDBJ databases">
        <title>Genomic investigation of the strawberry pathogen Phytophthora fragariae indicates pathogenicity is determined by transcriptional variation in three key races.</title>
        <authorList>
            <person name="Adams T.M."/>
            <person name="Armitage A.D."/>
            <person name="Sobczyk M.K."/>
            <person name="Bates H.J."/>
            <person name="Dunwell J.M."/>
            <person name="Nellist C.F."/>
            <person name="Harrison R.J."/>
        </authorList>
    </citation>
    <scope>NUCLEOTIDE SEQUENCE [LARGE SCALE GENOMIC DNA]</scope>
    <source>
        <strain evidence="5 6">SCRP249</strain>
    </source>
</reference>
<dbReference type="PROSITE" id="PS50994">
    <property type="entry name" value="INTEGRASE"/>
    <property type="match status" value="1"/>
</dbReference>
<dbReference type="CDD" id="cd09274">
    <property type="entry name" value="RNase_HI_RT_Ty3"/>
    <property type="match status" value="1"/>
</dbReference>
<evidence type="ECO:0000259" key="4">
    <source>
        <dbReference type="PROSITE" id="PS50994"/>
    </source>
</evidence>
<organism evidence="5 6">
    <name type="scientific">Phytophthora rubi</name>
    <dbReference type="NCBI Taxonomy" id="129364"/>
    <lineage>
        <taxon>Eukaryota</taxon>
        <taxon>Sar</taxon>
        <taxon>Stramenopiles</taxon>
        <taxon>Oomycota</taxon>
        <taxon>Peronosporomycetes</taxon>
        <taxon>Peronosporales</taxon>
        <taxon>Peronosporaceae</taxon>
        <taxon>Phytophthora</taxon>
    </lineage>
</organism>